<dbReference type="AlphaFoldDB" id="A0A4Q7N4T4"/>
<dbReference type="PANTHER" id="PTHR36456:SF1">
    <property type="entry name" value="UPF0232 PROTEIN SCO3875"/>
    <property type="match status" value="1"/>
</dbReference>
<sequence length="93" mass="10817">MGEYSMGDAMKHFLNRSRIKGSIQALQIEDVWEQIMGKTIAKYTEKIEIHGTTLYINTTVAPLKQELLYQKDQIKTRVNELLGEYTVREVVIR</sequence>
<dbReference type="EMBL" id="SGXA01000001">
    <property type="protein sequence ID" value="RZS76025.1"/>
    <property type="molecule type" value="Genomic_DNA"/>
</dbReference>
<dbReference type="OrthoDB" id="9804942at2"/>
<accession>A0A4Q7N4T4</accession>
<dbReference type="InterPro" id="IPR007922">
    <property type="entry name" value="DciA-like"/>
</dbReference>
<evidence type="ECO:0000313" key="1">
    <source>
        <dbReference type="EMBL" id="RZS76025.1"/>
    </source>
</evidence>
<organism evidence="1 2">
    <name type="scientific">Pseudobacter ginsenosidimutans</name>
    <dbReference type="NCBI Taxonomy" id="661488"/>
    <lineage>
        <taxon>Bacteria</taxon>
        <taxon>Pseudomonadati</taxon>
        <taxon>Bacteroidota</taxon>
        <taxon>Chitinophagia</taxon>
        <taxon>Chitinophagales</taxon>
        <taxon>Chitinophagaceae</taxon>
        <taxon>Pseudobacter</taxon>
    </lineage>
</organism>
<reference evidence="1 2" key="1">
    <citation type="submission" date="2019-02" db="EMBL/GenBank/DDBJ databases">
        <title>Genomic Encyclopedia of Type Strains, Phase IV (KMG-IV): sequencing the most valuable type-strain genomes for metagenomic binning, comparative biology and taxonomic classification.</title>
        <authorList>
            <person name="Goeker M."/>
        </authorList>
    </citation>
    <scope>NUCLEOTIDE SEQUENCE [LARGE SCALE GENOMIC DNA]</scope>
    <source>
        <strain evidence="1 2">DSM 18116</strain>
    </source>
</reference>
<name>A0A4Q7N4T4_9BACT</name>
<dbReference type="Pfam" id="PF05258">
    <property type="entry name" value="DciA"/>
    <property type="match status" value="1"/>
</dbReference>
<evidence type="ECO:0000313" key="2">
    <source>
        <dbReference type="Proteomes" id="UP000293874"/>
    </source>
</evidence>
<dbReference type="PANTHER" id="PTHR36456">
    <property type="entry name" value="UPF0232 PROTEIN SCO3875"/>
    <property type="match status" value="1"/>
</dbReference>
<keyword evidence="2" id="KW-1185">Reference proteome</keyword>
<proteinExistence type="predicted"/>
<protein>
    <submittedName>
        <fullName evidence="1">Uncharacterized protein DUF721</fullName>
    </submittedName>
</protein>
<comment type="caution">
    <text evidence="1">The sequence shown here is derived from an EMBL/GenBank/DDBJ whole genome shotgun (WGS) entry which is preliminary data.</text>
</comment>
<dbReference type="RefSeq" id="WP_130540347.1">
    <property type="nucleotide sequence ID" value="NZ_CP042431.1"/>
</dbReference>
<gene>
    <name evidence="1" type="ORF">EV199_1901</name>
</gene>
<dbReference type="Proteomes" id="UP000293874">
    <property type="component" value="Unassembled WGS sequence"/>
</dbReference>